<dbReference type="RefSeq" id="WP_188542640.1">
    <property type="nucleotide sequence ID" value="NZ_BMFT01000009.1"/>
</dbReference>
<protein>
    <submittedName>
        <fullName evidence="2">Uncharacterized protein</fullName>
    </submittedName>
</protein>
<name>A0ABQ1YVP1_9BACL</name>
<accession>A0ABQ1YVP1</accession>
<feature type="transmembrane region" description="Helical" evidence="1">
    <location>
        <begin position="193"/>
        <end position="211"/>
    </location>
</feature>
<keyword evidence="1" id="KW-0812">Transmembrane</keyword>
<keyword evidence="1" id="KW-0472">Membrane</keyword>
<dbReference type="EMBL" id="BMFT01000009">
    <property type="protein sequence ID" value="GGH40614.1"/>
    <property type="molecule type" value="Genomic_DNA"/>
</dbReference>
<evidence type="ECO:0000313" key="2">
    <source>
        <dbReference type="EMBL" id="GGH40614.1"/>
    </source>
</evidence>
<dbReference type="Proteomes" id="UP000659344">
    <property type="component" value="Unassembled WGS sequence"/>
</dbReference>
<proteinExistence type="predicted"/>
<gene>
    <name evidence="2" type="ORF">GCM10008013_50150</name>
</gene>
<evidence type="ECO:0000313" key="3">
    <source>
        <dbReference type="Proteomes" id="UP000659344"/>
    </source>
</evidence>
<organism evidence="2 3">
    <name type="scientific">Paenibacillus segetis</name>
    <dbReference type="NCBI Taxonomy" id="1325360"/>
    <lineage>
        <taxon>Bacteria</taxon>
        <taxon>Bacillati</taxon>
        <taxon>Bacillota</taxon>
        <taxon>Bacilli</taxon>
        <taxon>Bacillales</taxon>
        <taxon>Paenibacillaceae</taxon>
        <taxon>Paenibacillus</taxon>
    </lineage>
</organism>
<reference evidence="3" key="1">
    <citation type="journal article" date="2019" name="Int. J. Syst. Evol. Microbiol.">
        <title>The Global Catalogue of Microorganisms (GCM) 10K type strain sequencing project: providing services to taxonomists for standard genome sequencing and annotation.</title>
        <authorList>
            <consortium name="The Broad Institute Genomics Platform"/>
            <consortium name="The Broad Institute Genome Sequencing Center for Infectious Disease"/>
            <person name="Wu L."/>
            <person name="Ma J."/>
        </authorList>
    </citation>
    <scope>NUCLEOTIDE SEQUENCE [LARGE SCALE GENOMIC DNA]</scope>
    <source>
        <strain evidence="3">CGMCC 1.12769</strain>
    </source>
</reference>
<keyword evidence="1" id="KW-1133">Transmembrane helix</keyword>
<feature type="transmembrane region" description="Helical" evidence="1">
    <location>
        <begin position="15"/>
        <end position="36"/>
    </location>
</feature>
<feature type="transmembrane region" description="Helical" evidence="1">
    <location>
        <begin position="164"/>
        <end position="181"/>
    </location>
</feature>
<feature type="transmembrane region" description="Helical" evidence="1">
    <location>
        <begin position="217"/>
        <end position="246"/>
    </location>
</feature>
<evidence type="ECO:0000256" key="1">
    <source>
        <dbReference type="SAM" id="Phobius"/>
    </source>
</evidence>
<keyword evidence="3" id="KW-1185">Reference proteome</keyword>
<feature type="transmembrane region" description="Helical" evidence="1">
    <location>
        <begin position="125"/>
        <end position="144"/>
    </location>
</feature>
<sequence>MTYVRSGWERLKKQFPSVIILFLYQLLWGFFLYRLVDTVVTAVLQRYPDPSLSDLSRVLFLIEGQIGLQQNHDIRVYCLILIGMVAIRLLLTPLIQAGILYGLIPQESQKSGLPFFRGMKEFWKPLFFFYILELALILGPAFWIAPKLYVLWPRLLQSGGSLPILLTTGGYVLGWICYGWLIRQCLLFAQFGYLFKVGTWSSLLTCIRHLLPGIGITLILGISTFAVFMLFGAVSWIWTGLLALILQQAHPLFQSIFKVWQVTSQYHLWQTKSQKS</sequence>
<comment type="caution">
    <text evidence="2">The sequence shown here is derived from an EMBL/GenBank/DDBJ whole genome shotgun (WGS) entry which is preliminary data.</text>
</comment>